<evidence type="ECO:0000256" key="1">
    <source>
        <dbReference type="ARBA" id="ARBA00001933"/>
    </source>
</evidence>
<proteinExistence type="inferred from homology"/>
<sequence length="397" mass="42563">MNVPHPDDALAASLSAAGTDRIVYDLTGIERQFDALADELPGAHIRFALKACPEDEVLRALAERGAGFDAASPAEITQALRTGVAPARIHYGNTIKSDHDIAEAHRLSVRTFATDSVEDVRAIARHAPGSRVFCRLATSGDGALWGLNRKFGCAPDDAVRVLDTARAAGLTPAGLSVHVGSQQMTCEAWQQALDTLAETMAALAGRGIALDHVNLGGGLPALGYRDRRGNPLDPPLDKILTVLREGMDRLRGLTPSPLAFVVEPGRHLVADHGAVRAHVSRLTRRRQPDGTDVYWLYLSCGKFNGLYEMDQLTHRMVFPGHLDEREHVHAVVAGPTCDSDDAYGDGRHPVSVPASLTSGDPVWILSAGAYATSYMTQGFNGIRPLPCVCVRGQEGHD</sequence>
<dbReference type="InterPro" id="IPR009006">
    <property type="entry name" value="Ala_racemase/Decarboxylase_C"/>
</dbReference>
<comment type="similarity">
    <text evidence="2">Belongs to the Orn/Lys/Arg decarboxylase class-II family.</text>
</comment>
<evidence type="ECO:0000259" key="10">
    <source>
        <dbReference type="Pfam" id="PF02784"/>
    </source>
</evidence>
<evidence type="ECO:0000256" key="6">
    <source>
        <dbReference type="ARBA" id="ARBA00034115"/>
    </source>
</evidence>
<organism evidence="11 12">
    <name type="scientific">Streptomyces monashensis</name>
    <dbReference type="NCBI Taxonomy" id="1678012"/>
    <lineage>
        <taxon>Bacteria</taxon>
        <taxon>Bacillati</taxon>
        <taxon>Actinomycetota</taxon>
        <taxon>Actinomycetes</taxon>
        <taxon>Kitasatosporales</taxon>
        <taxon>Streptomycetaceae</taxon>
        <taxon>Streptomyces</taxon>
    </lineage>
</organism>
<comment type="catalytic activity">
    <reaction evidence="8">
        <text>L-ornithine + H(+) = putrescine + CO2</text>
        <dbReference type="Rhea" id="RHEA:22964"/>
        <dbReference type="ChEBI" id="CHEBI:15378"/>
        <dbReference type="ChEBI" id="CHEBI:16526"/>
        <dbReference type="ChEBI" id="CHEBI:46911"/>
        <dbReference type="ChEBI" id="CHEBI:326268"/>
        <dbReference type="EC" id="4.1.1.17"/>
    </reaction>
</comment>
<comment type="cofactor">
    <cofactor evidence="1 9">
        <name>pyridoxal 5'-phosphate</name>
        <dbReference type="ChEBI" id="CHEBI:597326"/>
    </cofactor>
</comment>
<dbReference type="GO" id="GO:0033387">
    <property type="term" value="P:putrescine biosynthetic process from arginine, via ornithine"/>
    <property type="evidence" value="ECO:0007669"/>
    <property type="project" value="TreeGrafter"/>
</dbReference>
<evidence type="ECO:0000256" key="7">
    <source>
        <dbReference type="ARBA" id="ARBA00034138"/>
    </source>
</evidence>
<dbReference type="InterPro" id="IPR002433">
    <property type="entry name" value="Orn_de-COase"/>
</dbReference>
<dbReference type="Gene3D" id="2.40.37.10">
    <property type="entry name" value="Lyase, Ornithine Decarboxylase, Chain A, domain 1"/>
    <property type="match status" value="1"/>
</dbReference>
<dbReference type="Pfam" id="PF02784">
    <property type="entry name" value="Orn_Arg_deC_N"/>
    <property type="match status" value="1"/>
</dbReference>
<keyword evidence="5" id="KW-0456">Lyase</keyword>
<keyword evidence="12" id="KW-1185">Reference proteome</keyword>
<dbReference type="PANTHER" id="PTHR11482:SF6">
    <property type="entry name" value="ORNITHINE DECARBOXYLASE 1-RELATED"/>
    <property type="match status" value="1"/>
</dbReference>
<reference evidence="11 12" key="1">
    <citation type="submission" date="2016-10" db="EMBL/GenBank/DDBJ databases">
        <title>Genome sequence of Streptomyces sp. MUSC 1.</title>
        <authorList>
            <person name="Lee L.-H."/>
            <person name="Ser H.-L."/>
            <person name="Law J.W.-F."/>
        </authorList>
    </citation>
    <scope>NUCLEOTIDE SEQUENCE [LARGE SCALE GENOMIC DNA]</scope>
    <source>
        <strain evidence="11 12">MUSC 1</strain>
    </source>
</reference>
<feature type="domain" description="Orn/DAP/Arg decarboxylase 2 N-terminal" evidence="10">
    <location>
        <begin position="28"/>
        <end position="270"/>
    </location>
</feature>
<evidence type="ECO:0000256" key="4">
    <source>
        <dbReference type="ARBA" id="ARBA00022898"/>
    </source>
</evidence>
<dbReference type="InterPro" id="IPR029066">
    <property type="entry name" value="PLP-binding_barrel"/>
</dbReference>
<evidence type="ECO:0000313" key="11">
    <source>
        <dbReference type="EMBL" id="OIK06133.1"/>
    </source>
</evidence>
<feature type="active site" description="Proton donor" evidence="9">
    <location>
        <position position="337"/>
    </location>
</feature>
<keyword evidence="3" id="KW-0210">Decarboxylase</keyword>
<name>A0A1S2QKF9_9ACTN</name>
<protein>
    <recommendedName>
        <fullName evidence="7">ornithine decarboxylase</fullName>
        <ecNumber evidence="7">4.1.1.17</ecNumber>
    </recommendedName>
</protein>
<dbReference type="Gene3D" id="3.20.20.10">
    <property type="entry name" value="Alanine racemase"/>
    <property type="match status" value="1"/>
</dbReference>
<dbReference type="PANTHER" id="PTHR11482">
    <property type="entry name" value="ARGININE/DIAMINOPIMELATE/ORNITHINE DECARBOXYLASE"/>
    <property type="match status" value="1"/>
</dbReference>
<keyword evidence="4 9" id="KW-0663">Pyridoxal phosphate</keyword>
<dbReference type="PRINTS" id="PR01179">
    <property type="entry name" value="ODADCRBXLASE"/>
</dbReference>
<evidence type="ECO:0000256" key="9">
    <source>
        <dbReference type="PIRSR" id="PIRSR600183-50"/>
    </source>
</evidence>
<evidence type="ECO:0000256" key="3">
    <source>
        <dbReference type="ARBA" id="ARBA00022793"/>
    </source>
</evidence>
<evidence type="ECO:0000256" key="8">
    <source>
        <dbReference type="ARBA" id="ARBA00049127"/>
    </source>
</evidence>
<dbReference type="SUPFAM" id="SSF51419">
    <property type="entry name" value="PLP-binding barrel"/>
    <property type="match status" value="1"/>
</dbReference>
<feature type="modified residue" description="N6-(pyridoxal phosphate)lysine" evidence="9">
    <location>
        <position position="50"/>
    </location>
</feature>
<dbReference type="AlphaFoldDB" id="A0A1S2QKF9"/>
<dbReference type="GO" id="GO:0004586">
    <property type="term" value="F:ornithine decarboxylase activity"/>
    <property type="evidence" value="ECO:0007669"/>
    <property type="project" value="UniProtKB-EC"/>
</dbReference>
<dbReference type="FunFam" id="3.20.20.10:FF:000008">
    <property type="entry name" value="Ornithine decarboxylase"/>
    <property type="match status" value="1"/>
</dbReference>
<dbReference type="OrthoDB" id="9802241at2"/>
<evidence type="ECO:0000256" key="5">
    <source>
        <dbReference type="ARBA" id="ARBA00023239"/>
    </source>
</evidence>
<dbReference type="RefSeq" id="WP_071380259.1">
    <property type="nucleotide sequence ID" value="NZ_MLYO01000016.1"/>
</dbReference>
<dbReference type="InterPro" id="IPR022653">
    <property type="entry name" value="De-COase2_pyr-phos_BS"/>
</dbReference>
<comment type="pathway">
    <text evidence="6">Amine and polyamine biosynthesis; putrescine biosynthesis via L-ornithine pathway; putrescine from L-ornithine: step 1/1.</text>
</comment>
<dbReference type="EMBL" id="MLYO01000016">
    <property type="protein sequence ID" value="OIK06133.1"/>
    <property type="molecule type" value="Genomic_DNA"/>
</dbReference>
<dbReference type="InterPro" id="IPR022644">
    <property type="entry name" value="De-COase2_N"/>
</dbReference>
<gene>
    <name evidence="11" type="ORF">BIV23_09065</name>
</gene>
<accession>A0A1S2QKF9</accession>
<dbReference type="EC" id="4.1.1.17" evidence="7"/>
<dbReference type="GO" id="GO:0005737">
    <property type="term" value="C:cytoplasm"/>
    <property type="evidence" value="ECO:0007669"/>
    <property type="project" value="TreeGrafter"/>
</dbReference>
<evidence type="ECO:0000256" key="2">
    <source>
        <dbReference type="ARBA" id="ARBA00008872"/>
    </source>
</evidence>
<dbReference type="SUPFAM" id="SSF50621">
    <property type="entry name" value="Alanine racemase C-terminal domain-like"/>
    <property type="match status" value="1"/>
</dbReference>
<dbReference type="Proteomes" id="UP000179642">
    <property type="component" value="Unassembled WGS sequence"/>
</dbReference>
<dbReference type="CDD" id="cd00622">
    <property type="entry name" value="PLPDE_III_ODC"/>
    <property type="match status" value="1"/>
</dbReference>
<dbReference type="PRINTS" id="PR01182">
    <property type="entry name" value="ORNDCRBXLASE"/>
</dbReference>
<dbReference type="PROSITE" id="PS00878">
    <property type="entry name" value="ODR_DC_2_1"/>
    <property type="match status" value="1"/>
</dbReference>
<dbReference type="InterPro" id="IPR000183">
    <property type="entry name" value="Orn/DAP/Arg_de-COase"/>
</dbReference>
<evidence type="ECO:0000313" key="12">
    <source>
        <dbReference type="Proteomes" id="UP000179642"/>
    </source>
</evidence>
<comment type="caution">
    <text evidence="11">The sequence shown here is derived from an EMBL/GenBank/DDBJ whole genome shotgun (WGS) entry which is preliminary data.</text>
</comment>